<evidence type="ECO:0000313" key="3">
    <source>
        <dbReference type="Proteomes" id="UP000024332"/>
    </source>
</evidence>
<reference evidence="2 3" key="1">
    <citation type="submission" date="2014-03" db="EMBL/GenBank/DDBJ databases">
        <title>Draft genome sequence of the novel thermoacidophilic archaea Acidianus copahuensis ALE1 strain, isolated from Copahue volcanic area in Neuquen Argentina.</title>
        <authorList>
            <person name="Urbieta M.S."/>
            <person name="Rascovan N."/>
            <person name="Castro C."/>
            <person name="Revale S."/>
            <person name="Giaveno M.A."/>
            <person name="Vazquez M.P."/>
            <person name="Donati E.R."/>
        </authorList>
    </citation>
    <scope>NUCLEOTIDE SEQUENCE [LARGE SCALE GENOMIC DNA]</scope>
    <source>
        <strain evidence="2 3">ALE1</strain>
    </source>
</reference>
<feature type="transmembrane region" description="Helical" evidence="1">
    <location>
        <begin position="129"/>
        <end position="153"/>
    </location>
</feature>
<dbReference type="Proteomes" id="UP000024332">
    <property type="component" value="Unassembled WGS sequence"/>
</dbReference>
<keyword evidence="1" id="KW-0472">Membrane</keyword>
<gene>
    <name evidence="2" type="ORF">CM19_08000</name>
</gene>
<evidence type="ECO:0000313" key="2">
    <source>
        <dbReference type="EMBL" id="EZQ04949.1"/>
    </source>
</evidence>
<keyword evidence="1" id="KW-0812">Transmembrane</keyword>
<sequence>MNTFQKAGIIIAIVGVVLLLASIAEIYSIDSSLSSILVHGESLSLKPKEFYNISVLVPSNHVLAMYYNSSLPIQVTGFPTSPTKITNNSWLELAVLSKSETVDVSFYNNNTNNVNLFHSYKVLPAPSPLLTVGILASIPLIIIGIVILVLGFIKSRRKPTT</sequence>
<comment type="caution">
    <text evidence="2">The sequence shown here is derived from an EMBL/GenBank/DDBJ whole genome shotgun (WGS) entry which is preliminary data.</text>
</comment>
<keyword evidence="1" id="KW-1133">Transmembrane helix</keyword>
<organism evidence="2 3">
    <name type="scientific">Candidatus Acidianus copahuensis</name>
    <dbReference type="NCBI Taxonomy" id="1160895"/>
    <lineage>
        <taxon>Archaea</taxon>
        <taxon>Thermoproteota</taxon>
        <taxon>Thermoprotei</taxon>
        <taxon>Sulfolobales</taxon>
        <taxon>Sulfolobaceae</taxon>
        <taxon>Acidianus</taxon>
    </lineage>
</organism>
<proteinExistence type="predicted"/>
<protein>
    <submittedName>
        <fullName evidence="2">Uncharacterized protein</fullName>
    </submittedName>
</protein>
<evidence type="ECO:0000256" key="1">
    <source>
        <dbReference type="SAM" id="Phobius"/>
    </source>
</evidence>
<dbReference type="AlphaFoldDB" id="A0A031LP45"/>
<accession>A0A031LP45</accession>
<dbReference type="RefSeq" id="WP_048099832.1">
    <property type="nucleotide sequence ID" value="NZ_JFZT01000044.1"/>
</dbReference>
<name>A0A031LP45_9CREN</name>
<feature type="transmembrane region" description="Helical" evidence="1">
    <location>
        <begin position="7"/>
        <end position="29"/>
    </location>
</feature>
<keyword evidence="3" id="KW-1185">Reference proteome</keyword>
<dbReference type="EMBL" id="JFZT01000044">
    <property type="protein sequence ID" value="EZQ04949.1"/>
    <property type="molecule type" value="Genomic_DNA"/>
</dbReference>